<name>A0AAD8E9R8_DIPPU</name>
<keyword evidence="1" id="KW-0732">Signal</keyword>
<keyword evidence="3" id="KW-1185">Reference proteome</keyword>
<proteinExistence type="predicted"/>
<comment type="caution">
    <text evidence="2">The sequence shown here is derived from an EMBL/GenBank/DDBJ whole genome shotgun (WGS) entry which is preliminary data.</text>
</comment>
<feature type="signal peptide" evidence="1">
    <location>
        <begin position="1"/>
        <end position="18"/>
    </location>
</feature>
<dbReference type="EMBL" id="JASPKZ010007835">
    <property type="protein sequence ID" value="KAJ9581909.1"/>
    <property type="molecule type" value="Genomic_DNA"/>
</dbReference>
<reference evidence="2" key="2">
    <citation type="submission" date="2023-05" db="EMBL/GenBank/DDBJ databases">
        <authorList>
            <person name="Fouks B."/>
        </authorList>
    </citation>
    <scope>NUCLEOTIDE SEQUENCE</scope>
    <source>
        <strain evidence="2">Stay&amp;Tobe</strain>
        <tissue evidence="2">Testes</tissue>
    </source>
</reference>
<sequence length="72" mass="8106">VVECFVLFFAIPAHLLISVYFDSPGFEQALLVSGILLRNRVYCLFYLSRKSEYGLSLTGIRVACCPGRSRKT</sequence>
<accession>A0AAD8E9R8</accession>
<gene>
    <name evidence="2" type="ORF">L9F63_003729</name>
</gene>
<evidence type="ECO:0000313" key="3">
    <source>
        <dbReference type="Proteomes" id="UP001233999"/>
    </source>
</evidence>
<protein>
    <submittedName>
        <fullName evidence="2">Uncharacterized protein</fullName>
    </submittedName>
</protein>
<reference evidence="2" key="1">
    <citation type="journal article" date="2023" name="IScience">
        <title>Live-bearing cockroach genome reveals convergent evolutionary mechanisms linked to viviparity in insects and beyond.</title>
        <authorList>
            <person name="Fouks B."/>
            <person name="Harrison M.C."/>
            <person name="Mikhailova A.A."/>
            <person name="Marchal E."/>
            <person name="English S."/>
            <person name="Carruthers M."/>
            <person name="Jennings E.C."/>
            <person name="Chiamaka E.L."/>
            <person name="Frigard R.A."/>
            <person name="Pippel M."/>
            <person name="Attardo G.M."/>
            <person name="Benoit J.B."/>
            <person name="Bornberg-Bauer E."/>
            <person name="Tobe S.S."/>
        </authorList>
    </citation>
    <scope>NUCLEOTIDE SEQUENCE</scope>
    <source>
        <strain evidence="2">Stay&amp;Tobe</strain>
    </source>
</reference>
<evidence type="ECO:0000313" key="2">
    <source>
        <dbReference type="EMBL" id="KAJ9581909.1"/>
    </source>
</evidence>
<feature type="non-terminal residue" evidence="2">
    <location>
        <position position="72"/>
    </location>
</feature>
<feature type="chain" id="PRO_5041955437" evidence="1">
    <location>
        <begin position="19"/>
        <end position="72"/>
    </location>
</feature>
<dbReference type="AlphaFoldDB" id="A0AAD8E9R8"/>
<feature type="non-terminal residue" evidence="2">
    <location>
        <position position="1"/>
    </location>
</feature>
<evidence type="ECO:0000256" key="1">
    <source>
        <dbReference type="SAM" id="SignalP"/>
    </source>
</evidence>
<organism evidence="2 3">
    <name type="scientific">Diploptera punctata</name>
    <name type="common">Pacific beetle cockroach</name>
    <dbReference type="NCBI Taxonomy" id="6984"/>
    <lineage>
        <taxon>Eukaryota</taxon>
        <taxon>Metazoa</taxon>
        <taxon>Ecdysozoa</taxon>
        <taxon>Arthropoda</taxon>
        <taxon>Hexapoda</taxon>
        <taxon>Insecta</taxon>
        <taxon>Pterygota</taxon>
        <taxon>Neoptera</taxon>
        <taxon>Polyneoptera</taxon>
        <taxon>Dictyoptera</taxon>
        <taxon>Blattodea</taxon>
        <taxon>Blaberoidea</taxon>
        <taxon>Blaberidae</taxon>
        <taxon>Diplopterinae</taxon>
        <taxon>Diploptera</taxon>
    </lineage>
</organism>
<dbReference type="Proteomes" id="UP001233999">
    <property type="component" value="Unassembled WGS sequence"/>
</dbReference>